<evidence type="ECO:0000313" key="2">
    <source>
        <dbReference type="EMBL" id="KAG5541258.1"/>
    </source>
</evidence>
<keyword evidence="1" id="KW-0812">Transmembrane</keyword>
<gene>
    <name evidence="2" type="ORF">RHGRI_021187</name>
</gene>
<proteinExistence type="predicted"/>
<accession>A0AAV6JMP0</accession>
<organism evidence="2 3">
    <name type="scientific">Rhododendron griersonianum</name>
    <dbReference type="NCBI Taxonomy" id="479676"/>
    <lineage>
        <taxon>Eukaryota</taxon>
        <taxon>Viridiplantae</taxon>
        <taxon>Streptophyta</taxon>
        <taxon>Embryophyta</taxon>
        <taxon>Tracheophyta</taxon>
        <taxon>Spermatophyta</taxon>
        <taxon>Magnoliopsida</taxon>
        <taxon>eudicotyledons</taxon>
        <taxon>Gunneridae</taxon>
        <taxon>Pentapetalae</taxon>
        <taxon>asterids</taxon>
        <taxon>Ericales</taxon>
        <taxon>Ericaceae</taxon>
        <taxon>Ericoideae</taxon>
        <taxon>Rhodoreae</taxon>
        <taxon>Rhododendron</taxon>
    </lineage>
</organism>
<name>A0AAV6JMP0_9ERIC</name>
<dbReference type="AlphaFoldDB" id="A0AAV6JMP0"/>
<keyword evidence="1" id="KW-1133">Transmembrane helix</keyword>
<evidence type="ECO:0000313" key="3">
    <source>
        <dbReference type="Proteomes" id="UP000823749"/>
    </source>
</evidence>
<dbReference type="Proteomes" id="UP000823749">
    <property type="component" value="Chromosome 7"/>
</dbReference>
<keyword evidence="3" id="KW-1185">Reference proteome</keyword>
<evidence type="ECO:0000256" key="1">
    <source>
        <dbReference type="SAM" id="Phobius"/>
    </source>
</evidence>
<protein>
    <submittedName>
        <fullName evidence="2">Uncharacterized protein</fullName>
    </submittedName>
</protein>
<comment type="caution">
    <text evidence="2">The sequence shown here is derived from an EMBL/GenBank/DDBJ whole genome shotgun (WGS) entry which is preliminary data.</text>
</comment>
<reference evidence="2" key="1">
    <citation type="submission" date="2020-08" db="EMBL/GenBank/DDBJ databases">
        <title>Plant Genome Project.</title>
        <authorList>
            <person name="Zhang R.-G."/>
        </authorList>
    </citation>
    <scope>NUCLEOTIDE SEQUENCE</scope>
    <source>
        <strain evidence="2">WSP0</strain>
        <tissue evidence="2">Leaf</tissue>
    </source>
</reference>
<sequence length="78" mass="9148">MNHICIYLLWLHVICLQELLVVLFLIIQISIDKLHFQLYVNPMLLSEEAYRYLQDRCGEIILILALYGVDILDPSTSK</sequence>
<dbReference type="EMBL" id="JACTNZ010000007">
    <property type="protein sequence ID" value="KAG5541258.1"/>
    <property type="molecule type" value="Genomic_DNA"/>
</dbReference>
<keyword evidence="1" id="KW-0472">Membrane</keyword>
<feature type="transmembrane region" description="Helical" evidence="1">
    <location>
        <begin position="6"/>
        <end position="27"/>
    </location>
</feature>